<keyword evidence="3" id="KW-0503">Monooxygenase</keyword>
<keyword evidence="1" id="KW-0732">Signal</keyword>
<accession>A0ABV5P7C5</accession>
<feature type="signal peptide" evidence="1">
    <location>
        <begin position="1"/>
        <end position="22"/>
    </location>
</feature>
<dbReference type="GO" id="GO:0004497">
    <property type="term" value="F:monooxygenase activity"/>
    <property type="evidence" value="ECO:0007669"/>
    <property type="project" value="UniProtKB-KW"/>
</dbReference>
<evidence type="ECO:0000259" key="2">
    <source>
        <dbReference type="Pfam" id="PF01494"/>
    </source>
</evidence>
<dbReference type="Gene3D" id="3.30.9.30">
    <property type="match status" value="1"/>
</dbReference>
<reference evidence="3 4" key="1">
    <citation type="submission" date="2024-09" db="EMBL/GenBank/DDBJ databases">
        <authorList>
            <person name="Sun Q."/>
            <person name="Mori K."/>
        </authorList>
    </citation>
    <scope>NUCLEOTIDE SEQUENCE [LARGE SCALE GENOMIC DNA]</scope>
    <source>
        <strain evidence="3 4">JCM 4362</strain>
    </source>
</reference>
<protein>
    <submittedName>
        <fullName evidence="3">FAD-dependent monooxygenase</fullName>
    </submittedName>
</protein>
<dbReference type="EMBL" id="JBHMCR010000002">
    <property type="protein sequence ID" value="MFB9519108.1"/>
    <property type="molecule type" value="Genomic_DNA"/>
</dbReference>
<evidence type="ECO:0000256" key="1">
    <source>
        <dbReference type="SAM" id="SignalP"/>
    </source>
</evidence>
<evidence type="ECO:0000313" key="4">
    <source>
        <dbReference type="Proteomes" id="UP001589718"/>
    </source>
</evidence>
<dbReference type="InterPro" id="IPR036188">
    <property type="entry name" value="FAD/NAD-bd_sf"/>
</dbReference>
<dbReference type="Gene3D" id="3.50.50.60">
    <property type="entry name" value="FAD/NAD(P)-binding domain"/>
    <property type="match status" value="1"/>
</dbReference>
<dbReference type="Proteomes" id="UP001589718">
    <property type="component" value="Unassembled WGS sequence"/>
</dbReference>
<dbReference type="InterPro" id="IPR053212">
    <property type="entry name" value="DHP_3-monooxygenase"/>
</dbReference>
<dbReference type="PANTHER" id="PTHR47469">
    <property type="entry name" value="MONOOXYGENASE-LIKE"/>
    <property type="match status" value="1"/>
</dbReference>
<keyword evidence="3" id="KW-0560">Oxidoreductase</keyword>
<feature type="chain" id="PRO_5046083626" evidence="1">
    <location>
        <begin position="23"/>
        <end position="395"/>
    </location>
</feature>
<dbReference type="PANTHER" id="PTHR47469:SF2">
    <property type="entry name" value="OS06G0597600 PROTEIN"/>
    <property type="match status" value="1"/>
</dbReference>
<dbReference type="PRINTS" id="PR00420">
    <property type="entry name" value="RNGMNOXGNASE"/>
</dbReference>
<name>A0ABV5P7C5_STRCM</name>
<proteinExistence type="predicted"/>
<evidence type="ECO:0000313" key="3">
    <source>
        <dbReference type="EMBL" id="MFB9519108.1"/>
    </source>
</evidence>
<dbReference type="SUPFAM" id="SSF51905">
    <property type="entry name" value="FAD/NAD(P)-binding domain"/>
    <property type="match status" value="1"/>
</dbReference>
<sequence>MITATRLAVIGSSIAGCAAALAAQRAGAASVTVFERSGGRLAARGAGLAVHGERYAELEAAGFLDARMPYVPLARRTWYVKDAAAPSPLGRTLGVMPFGFRTYGWGSLWRELRGRVPGSVEFRPGSAVKEVRLTSRGVELDGEPFDAVVGADGHRSVVRTAACPGTVPAYSGYLAWRGAYAGADLPDAHLWPADDCAYVVFDGGHVVIYRIPDDCGGHRVNWVLYTAPPAGHVLPPDGRRMLTDDLAERLAEVTRKQLPPFFAALIEATPADDRFMQPLYDFTAPRYATDRLALVGDAATVARPHTGAGAVKALQDATALQEALRAAATPAEAFAAYDARRSPVGRTMVDLGRTLGKALVHGTPDWAGMRDGDLEAFWRRADGSGAFGGRELKRA</sequence>
<dbReference type="RefSeq" id="WP_345217938.1">
    <property type="nucleotide sequence ID" value="NZ_BAAAXE010000001.1"/>
</dbReference>
<dbReference type="InterPro" id="IPR002938">
    <property type="entry name" value="FAD-bd"/>
</dbReference>
<dbReference type="Pfam" id="PF01494">
    <property type="entry name" value="FAD_binding_3"/>
    <property type="match status" value="1"/>
</dbReference>
<dbReference type="SUPFAM" id="SSF54373">
    <property type="entry name" value="FAD-linked reductases, C-terminal domain"/>
    <property type="match status" value="1"/>
</dbReference>
<gene>
    <name evidence="3" type="ORF">ACFFTU_03970</name>
</gene>
<dbReference type="PROSITE" id="PS51257">
    <property type="entry name" value="PROKAR_LIPOPROTEIN"/>
    <property type="match status" value="1"/>
</dbReference>
<organism evidence="3 4">
    <name type="scientific">Streptomyces cremeus</name>
    <dbReference type="NCBI Taxonomy" id="66881"/>
    <lineage>
        <taxon>Bacteria</taxon>
        <taxon>Bacillati</taxon>
        <taxon>Actinomycetota</taxon>
        <taxon>Actinomycetes</taxon>
        <taxon>Kitasatosporales</taxon>
        <taxon>Streptomycetaceae</taxon>
        <taxon>Streptomyces</taxon>
    </lineage>
</organism>
<keyword evidence="4" id="KW-1185">Reference proteome</keyword>
<feature type="domain" description="FAD-binding" evidence="2">
    <location>
        <begin position="148"/>
        <end position="350"/>
    </location>
</feature>
<comment type="caution">
    <text evidence="3">The sequence shown here is derived from an EMBL/GenBank/DDBJ whole genome shotgun (WGS) entry which is preliminary data.</text>
</comment>